<dbReference type="RefSeq" id="XP_067172893.1">
    <property type="nucleotide sequence ID" value="XM_067316792.1"/>
</dbReference>
<name>A0ABM4G6S4_9AVES</name>
<gene>
    <name evidence="6" type="primary">LOC136995527</name>
    <name evidence="5" type="synonym">LOC106495890</name>
</gene>
<feature type="domain" description="VWFD" evidence="3">
    <location>
        <begin position="506"/>
        <end position="681"/>
    </location>
</feature>
<dbReference type="SMART" id="SM00216">
    <property type="entry name" value="VWD"/>
    <property type="match status" value="2"/>
</dbReference>
<dbReference type="CDD" id="cd19941">
    <property type="entry name" value="TIL"/>
    <property type="match status" value="2"/>
</dbReference>
<dbReference type="GeneID" id="136995527"/>
<proteinExistence type="predicted"/>
<evidence type="ECO:0000313" key="6">
    <source>
        <dbReference type="RefSeq" id="XP_067172897.1"/>
    </source>
</evidence>
<dbReference type="PROSITE" id="PS51233">
    <property type="entry name" value="VWFD"/>
    <property type="match status" value="2"/>
</dbReference>
<dbReference type="RefSeq" id="XP_067172897.1">
    <property type="nucleotide sequence ID" value="XM_067316796.1"/>
</dbReference>
<dbReference type="PANTHER" id="PTHR11339:SF244">
    <property type="entry name" value="IGGFC-BINDING PROTEIN"/>
    <property type="match status" value="1"/>
</dbReference>
<sequence>FLAGPVCPRNSHYELCGTGCPATCRGPAATEPCDTPCAEGCFCDAGFVLSGDECVAAGECGCEHRGHYYKLGEDFYAGQSCRERCLCQPGGAVACRETSCGPHEECRVERGALGCHAAGYGRLVVAGDPHHVTFDGRAFHLRGSCTYVLARLCKTDPRLANFSVLLENHGSGRANVVLMKKVVVSVHGYTVTMERGRTWEMNGERYTLPLATGDNKLRISQEGTNMVLDAASGLQLLYNAASYLLVTIPSSYQGRVCGLGGNYNGEKDDDFQLPNGAITQSMEEFVASWKVPTEDGMCMDGCGVNCPVCDATKTAPFRAGDSCGLIRDPAGPFGTCHPQVSPDEYFNHCLYDMCAANGARDTLCQSLQAYTAACQAAGANIGAWRTASFCPLSCPPHGHYELCTRSCDFTCASLSVAAPCGQRCFEGCQCDDGYLFDGAACVSVERCGCMHQGRYLKAAETVLSNNCTTRCTCHPSQGLACEETRCGPEETCAARDGTWRCVQREGQCRLSPGATMSTFDGATGRLPGSGTYKVAALCDERSPAWFKVVVEVGECRGDGVPAGAALFVFFRDALVTLNADMEAWVNGIFTRPPATVSEAISLSAAAGNVTISHSSGLQVLFSPSGEVTVTVGAHLAGRLCAPCGDFNGDAGNDLMLPDGRAARSLAEVVDAWRAKDFAGCD</sequence>
<dbReference type="InterPro" id="IPR014853">
    <property type="entry name" value="VWF/SSPO/ZAN-like_Cys-rich_dom"/>
</dbReference>
<evidence type="ECO:0000259" key="3">
    <source>
        <dbReference type="PROSITE" id="PS51233"/>
    </source>
</evidence>
<evidence type="ECO:0000313" key="5">
    <source>
        <dbReference type="RefSeq" id="XP_067172893.1"/>
    </source>
</evidence>
<dbReference type="InterPro" id="IPR002919">
    <property type="entry name" value="TIL_dom"/>
</dbReference>
<dbReference type="Gene3D" id="2.10.25.10">
    <property type="entry name" value="Laminin"/>
    <property type="match status" value="2"/>
</dbReference>
<dbReference type="InterPro" id="IPR025615">
    <property type="entry name" value="TILa_dom"/>
</dbReference>
<dbReference type="InterPro" id="IPR036084">
    <property type="entry name" value="Ser_inhib-like_sf"/>
</dbReference>
<evidence type="ECO:0000313" key="4">
    <source>
        <dbReference type="Proteomes" id="UP001652627"/>
    </source>
</evidence>
<protein>
    <submittedName>
        <fullName evidence="5 6">IgGFc-binding protein-like</fullName>
    </submittedName>
</protein>
<dbReference type="SMART" id="SM00832">
    <property type="entry name" value="C8"/>
    <property type="match status" value="1"/>
</dbReference>
<keyword evidence="2" id="KW-0325">Glycoprotein</keyword>
<dbReference type="Proteomes" id="UP001652627">
    <property type="component" value="Unplaced"/>
</dbReference>
<dbReference type="InterPro" id="IPR050780">
    <property type="entry name" value="Mucin_vWF_Thrombospondin_sf"/>
</dbReference>
<feature type="domain" description="VWFD" evidence="3">
    <location>
        <begin position="121"/>
        <end position="299"/>
    </location>
</feature>
<keyword evidence="1" id="KW-1015">Disulfide bond</keyword>
<dbReference type="Pfam" id="PF08742">
    <property type="entry name" value="C8"/>
    <property type="match status" value="1"/>
</dbReference>
<dbReference type="Pfam" id="PF01826">
    <property type="entry name" value="TIL"/>
    <property type="match status" value="2"/>
</dbReference>
<dbReference type="Pfam" id="PF12714">
    <property type="entry name" value="TILa"/>
    <property type="match status" value="2"/>
</dbReference>
<feature type="non-terminal residue" evidence="6">
    <location>
        <position position="1"/>
    </location>
</feature>
<accession>A0ABM4G6S4</accession>
<dbReference type="SUPFAM" id="SSF57567">
    <property type="entry name" value="Serine protease inhibitors"/>
    <property type="match status" value="2"/>
</dbReference>
<evidence type="ECO:0000256" key="2">
    <source>
        <dbReference type="ARBA" id="ARBA00023180"/>
    </source>
</evidence>
<dbReference type="PANTHER" id="PTHR11339">
    <property type="entry name" value="EXTRACELLULAR MATRIX GLYCOPROTEIN RELATED"/>
    <property type="match status" value="1"/>
</dbReference>
<keyword evidence="4" id="KW-1185">Reference proteome</keyword>
<organism evidence="4 6">
    <name type="scientific">Apteryx mantelli</name>
    <name type="common">North Island brown kiwi</name>
    <dbReference type="NCBI Taxonomy" id="2696672"/>
    <lineage>
        <taxon>Eukaryota</taxon>
        <taxon>Metazoa</taxon>
        <taxon>Chordata</taxon>
        <taxon>Craniata</taxon>
        <taxon>Vertebrata</taxon>
        <taxon>Euteleostomi</taxon>
        <taxon>Archelosauria</taxon>
        <taxon>Archosauria</taxon>
        <taxon>Dinosauria</taxon>
        <taxon>Saurischia</taxon>
        <taxon>Theropoda</taxon>
        <taxon>Coelurosauria</taxon>
        <taxon>Aves</taxon>
        <taxon>Palaeognathae</taxon>
        <taxon>Apterygiformes</taxon>
        <taxon>Apterygidae</taxon>
        <taxon>Apteryx</taxon>
    </lineage>
</organism>
<dbReference type="InterPro" id="IPR001846">
    <property type="entry name" value="VWF_type-D"/>
</dbReference>
<dbReference type="Pfam" id="PF00094">
    <property type="entry name" value="VWD"/>
    <property type="match status" value="2"/>
</dbReference>
<reference evidence="5 6" key="1">
    <citation type="submission" date="2025-05" db="UniProtKB">
        <authorList>
            <consortium name="RefSeq"/>
        </authorList>
    </citation>
    <scope>IDENTIFICATION</scope>
    <source>
        <tissue evidence="5 6">Blood</tissue>
    </source>
</reference>
<evidence type="ECO:0000256" key="1">
    <source>
        <dbReference type="ARBA" id="ARBA00023157"/>
    </source>
</evidence>